<evidence type="ECO:0008006" key="3">
    <source>
        <dbReference type="Google" id="ProtNLM"/>
    </source>
</evidence>
<gene>
    <name evidence="1" type="ORF">H0H81_004846</name>
</gene>
<accession>A0A9P7GNG1</accession>
<evidence type="ECO:0000313" key="1">
    <source>
        <dbReference type="EMBL" id="KAG5652490.1"/>
    </source>
</evidence>
<dbReference type="Proteomes" id="UP000717328">
    <property type="component" value="Unassembled WGS sequence"/>
</dbReference>
<sequence>MARKNSKHWLTGTPDCHILRMPVEILCEIFILYHSLLDFSSVDQGEIPSDNTLAREILVLGSVCRIFRAAAWCTPRLWTYIVFAVHPSEENKGTDSVERFTAEVRGLEAWLQRTGTEHALHVYVKCVPVPSGAQADALAVVVDMLVRHCHRWREVGLYLPRACLVRMNQLLALSSMGMPFTHREVPTPLLRKLMLFGQWQDYYHSDVTGQGVIDAFVEAPLEELQLSKFPQETLVVVWGQLTRFEGYQNSLEDVLDVLRQTPILVECSLSCTINDNWGAQIEPVCLPRLRSLTLSRTIIPIDHLILPALETLVLHMDETEGDGEGFDPEDELEGTIYSDDFVGLVRRSGCTLQRLHLHVSFLAISTFLECLRATPQLKELVIEYAQGGTSMNEYFLDRMVHGLTPRTQSPTVVPELIYLEVRQCSSEFSIHALGEMLWLRWGAGQGERGSLEVFRLQIWMIEGSQSKCEDVLKEERIRTVIDEGMLVDVNYA</sequence>
<reference evidence="1" key="1">
    <citation type="submission" date="2021-02" db="EMBL/GenBank/DDBJ databases">
        <authorList>
            <person name="Nieuwenhuis M."/>
            <person name="Van De Peppel L.J.J."/>
        </authorList>
    </citation>
    <scope>NUCLEOTIDE SEQUENCE</scope>
    <source>
        <strain evidence="1">D49</strain>
    </source>
</reference>
<comment type="caution">
    <text evidence="1">The sequence shown here is derived from an EMBL/GenBank/DDBJ whole genome shotgun (WGS) entry which is preliminary data.</text>
</comment>
<protein>
    <recommendedName>
        <fullName evidence="3">F-box domain-containing protein</fullName>
    </recommendedName>
</protein>
<dbReference type="AlphaFoldDB" id="A0A9P7GNG1"/>
<dbReference type="EMBL" id="JABCKI010000123">
    <property type="protein sequence ID" value="KAG5652490.1"/>
    <property type="molecule type" value="Genomic_DNA"/>
</dbReference>
<name>A0A9P7GNG1_9AGAR</name>
<evidence type="ECO:0000313" key="2">
    <source>
        <dbReference type="Proteomes" id="UP000717328"/>
    </source>
</evidence>
<keyword evidence="2" id="KW-1185">Reference proteome</keyword>
<dbReference type="OrthoDB" id="2269034at2759"/>
<proteinExistence type="predicted"/>
<dbReference type="SUPFAM" id="SSF52047">
    <property type="entry name" value="RNI-like"/>
    <property type="match status" value="1"/>
</dbReference>
<organism evidence="1 2">
    <name type="scientific">Sphagnurus paluster</name>
    <dbReference type="NCBI Taxonomy" id="117069"/>
    <lineage>
        <taxon>Eukaryota</taxon>
        <taxon>Fungi</taxon>
        <taxon>Dikarya</taxon>
        <taxon>Basidiomycota</taxon>
        <taxon>Agaricomycotina</taxon>
        <taxon>Agaricomycetes</taxon>
        <taxon>Agaricomycetidae</taxon>
        <taxon>Agaricales</taxon>
        <taxon>Tricholomatineae</taxon>
        <taxon>Lyophyllaceae</taxon>
        <taxon>Sphagnurus</taxon>
    </lineage>
</organism>
<reference evidence="1" key="2">
    <citation type="submission" date="2021-10" db="EMBL/GenBank/DDBJ databases">
        <title>Phylogenomics reveals ancestral predisposition of the termite-cultivated fungus Termitomyces towards a domesticated lifestyle.</title>
        <authorList>
            <person name="Auxier B."/>
            <person name="Grum-Grzhimaylo A."/>
            <person name="Cardenas M.E."/>
            <person name="Lodge J.D."/>
            <person name="Laessoe T."/>
            <person name="Pedersen O."/>
            <person name="Smith M.E."/>
            <person name="Kuyper T.W."/>
            <person name="Franco-Molano E.A."/>
            <person name="Baroni T.J."/>
            <person name="Aanen D.K."/>
        </authorList>
    </citation>
    <scope>NUCLEOTIDE SEQUENCE</scope>
    <source>
        <strain evidence="1">D49</strain>
    </source>
</reference>